<name>A0AAF1B036_DAUCS</name>
<organism evidence="9 10">
    <name type="scientific">Daucus carota subsp. sativus</name>
    <name type="common">Carrot</name>
    <dbReference type="NCBI Taxonomy" id="79200"/>
    <lineage>
        <taxon>Eukaryota</taxon>
        <taxon>Viridiplantae</taxon>
        <taxon>Streptophyta</taxon>
        <taxon>Embryophyta</taxon>
        <taxon>Tracheophyta</taxon>
        <taxon>Spermatophyta</taxon>
        <taxon>Magnoliopsida</taxon>
        <taxon>eudicotyledons</taxon>
        <taxon>Gunneridae</taxon>
        <taxon>Pentapetalae</taxon>
        <taxon>asterids</taxon>
        <taxon>campanulids</taxon>
        <taxon>Apiales</taxon>
        <taxon>Apiaceae</taxon>
        <taxon>Apioideae</taxon>
        <taxon>Scandiceae</taxon>
        <taxon>Daucinae</taxon>
        <taxon>Daucus</taxon>
        <taxon>Daucus sect. Daucus</taxon>
    </lineage>
</organism>
<gene>
    <name evidence="9" type="ORF">DCAR_0518865</name>
</gene>
<proteinExistence type="inferred from homology"/>
<evidence type="ECO:0000256" key="4">
    <source>
        <dbReference type="ARBA" id="ARBA00016640"/>
    </source>
</evidence>
<keyword evidence="6" id="KW-0653">Protein transport</keyword>
<dbReference type="Pfam" id="PF05758">
    <property type="entry name" value="Ycf1"/>
    <property type="match status" value="1"/>
</dbReference>
<dbReference type="AlphaFoldDB" id="A0AAF1B036"/>
<dbReference type="GO" id="GO:0042170">
    <property type="term" value="C:plastid membrane"/>
    <property type="evidence" value="ECO:0007669"/>
    <property type="project" value="UniProtKB-SubCell"/>
</dbReference>
<protein>
    <recommendedName>
        <fullName evidence="4">Protein TIC 214</fullName>
    </recommendedName>
    <alternativeName>
        <fullName evidence="8">Translocon at the inner envelope membrane of chloroplasts 214</fullName>
    </alternativeName>
</protein>
<dbReference type="GO" id="GO:0015031">
    <property type="term" value="P:protein transport"/>
    <property type="evidence" value="ECO:0007669"/>
    <property type="project" value="UniProtKB-KW"/>
</dbReference>
<keyword evidence="7" id="KW-0472">Membrane</keyword>
<keyword evidence="10" id="KW-1185">Reference proteome</keyword>
<evidence type="ECO:0000256" key="5">
    <source>
        <dbReference type="ARBA" id="ARBA00022692"/>
    </source>
</evidence>
<dbReference type="Proteomes" id="UP000077755">
    <property type="component" value="Chromosome 5"/>
</dbReference>
<keyword evidence="6" id="KW-0813">Transport</keyword>
<reference evidence="9" key="2">
    <citation type="submission" date="2022-03" db="EMBL/GenBank/DDBJ databases">
        <title>Draft title - Genomic analysis of global carrot germplasm unveils the trajectory of domestication and the origin of high carotenoid orange carrot.</title>
        <authorList>
            <person name="Iorizzo M."/>
            <person name="Ellison S."/>
            <person name="Senalik D."/>
            <person name="Macko-Podgorni A."/>
            <person name="Grzebelus D."/>
            <person name="Bostan H."/>
            <person name="Rolling W."/>
            <person name="Curaba J."/>
            <person name="Simon P."/>
        </authorList>
    </citation>
    <scope>NUCLEOTIDE SEQUENCE</scope>
    <source>
        <tissue evidence="9">Leaf</tissue>
    </source>
</reference>
<keyword evidence="7" id="KW-1133">Transmembrane helix</keyword>
<comment type="subunit">
    <text evidence="3">Part of the Tic complex.</text>
</comment>
<sequence>MRVQRRKTVIWKLFQANAHSPLFLDKMKKYPLFSYNIPERMKSFFRNCMSKGSGLKDYTEEQEDKIKEKASIKIAEA</sequence>
<comment type="subcellular location">
    <subcellularLocation>
        <location evidence="1">Plastid membrane</location>
        <topology evidence="1">Multi-pass membrane protein</topology>
    </subcellularLocation>
</comment>
<accession>A0AAF1B036</accession>
<evidence type="ECO:0000256" key="1">
    <source>
        <dbReference type="ARBA" id="ARBA00004446"/>
    </source>
</evidence>
<dbReference type="EMBL" id="CP093347">
    <property type="protein sequence ID" value="WOG99512.1"/>
    <property type="molecule type" value="Genomic_DNA"/>
</dbReference>
<evidence type="ECO:0000256" key="3">
    <source>
        <dbReference type="ARBA" id="ARBA00011510"/>
    </source>
</evidence>
<evidence type="ECO:0000256" key="7">
    <source>
        <dbReference type="ARBA" id="ARBA00022989"/>
    </source>
</evidence>
<evidence type="ECO:0000313" key="9">
    <source>
        <dbReference type="EMBL" id="WOG99512.1"/>
    </source>
</evidence>
<evidence type="ECO:0000256" key="2">
    <source>
        <dbReference type="ARBA" id="ARBA00009956"/>
    </source>
</evidence>
<keyword evidence="5" id="KW-0812">Transmembrane</keyword>
<evidence type="ECO:0000313" key="10">
    <source>
        <dbReference type="Proteomes" id="UP000077755"/>
    </source>
</evidence>
<dbReference type="InterPro" id="IPR008896">
    <property type="entry name" value="TIC214"/>
</dbReference>
<comment type="similarity">
    <text evidence="2">Belongs to the TIC214 family.</text>
</comment>
<evidence type="ECO:0000256" key="8">
    <source>
        <dbReference type="ARBA" id="ARBA00029978"/>
    </source>
</evidence>
<evidence type="ECO:0000256" key="6">
    <source>
        <dbReference type="ARBA" id="ARBA00022927"/>
    </source>
</evidence>
<reference evidence="9" key="1">
    <citation type="journal article" date="2016" name="Nat. Genet.">
        <title>A high-quality carrot genome assembly provides new insights into carotenoid accumulation and asterid genome evolution.</title>
        <authorList>
            <person name="Iorizzo M."/>
            <person name="Ellison S."/>
            <person name="Senalik D."/>
            <person name="Zeng P."/>
            <person name="Satapoomin P."/>
            <person name="Huang J."/>
            <person name="Bowman M."/>
            <person name="Iovene M."/>
            <person name="Sanseverino W."/>
            <person name="Cavagnaro P."/>
            <person name="Yildiz M."/>
            <person name="Macko-Podgorni A."/>
            <person name="Moranska E."/>
            <person name="Grzebelus E."/>
            <person name="Grzebelus D."/>
            <person name="Ashrafi H."/>
            <person name="Zheng Z."/>
            <person name="Cheng S."/>
            <person name="Spooner D."/>
            <person name="Van Deynze A."/>
            <person name="Simon P."/>
        </authorList>
    </citation>
    <scope>NUCLEOTIDE SEQUENCE</scope>
    <source>
        <tissue evidence="9">Leaf</tissue>
    </source>
</reference>